<gene>
    <name evidence="2" type="ORF">LY89DRAFT_415459</name>
</gene>
<dbReference type="EMBL" id="KQ947451">
    <property type="protein sequence ID" value="KUJ06200.1"/>
    <property type="molecule type" value="Genomic_DNA"/>
</dbReference>
<feature type="region of interest" description="Disordered" evidence="1">
    <location>
        <begin position="222"/>
        <end position="260"/>
    </location>
</feature>
<keyword evidence="3" id="KW-1185">Reference proteome</keyword>
<feature type="compositionally biased region" description="Polar residues" evidence="1">
    <location>
        <begin position="222"/>
        <end position="232"/>
    </location>
</feature>
<organism evidence="2 3">
    <name type="scientific">Mollisia scopiformis</name>
    <name type="common">Conifer needle endophyte fungus</name>
    <name type="synonym">Phialocephala scopiformis</name>
    <dbReference type="NCBI Taxonomy" id="149040"/>
    <lineage>
        <taxon>Eukaryota</taxon>
        <taxon>Fungi</taxon>
        <taxon>Dikarya</taxon>
        <taxon>Ascomycota</taxon>
        <taxon>Pezizomycotina</taxon>
        <taxon>Leotiomycetes</taxon>
        <taxon>Helotiales</taxon>
        <taxon>Mollisiaceae</taxon>
        <taxon>Mollisia</taxon>
    </lineage>
</organism>
<accession>A0A132B1D9</accession>
<evidence type="ECO:0000256" key="1">
    <source>
        <dbReference type="SAM" id="MobiDB-lite"/>
    </source>
</evidence>
<dbReference type="GeneID" id="28817092"/>
<evidence type="ECO:0000313" key="2">
    <source>
        <dbReference type="EMBL" id="KUJ06200.1"/>
    </source>
</evidence>
<feature type="region of interest" description="Disordered" evidence="1">
    <location>
        <begin position="500"/>
        <end position="521"/>
    </location>
</feature>
<feature type="compositionally biased region" description="Low complexity" evidence="1">
    <location>
        <begin position="549"/>
        <end position="559"/>
    </location>
</feature>
<reference evidence="2 3" key="1">
    <citation type="submission" date="2015-10" db="EMBL/GenBank/DDBJ databases">
        <title>Full genome of DAOMC 229536 Phialocephala scopiformis, a fungal endophyte of spruce producing the potent anti-insectan compound rugulosin.</title>
        <authorList>
            <consortium name="DOE Joint Genome Institute"/>
            <person name="Walker A.K."/>
            <person name="Frasz S.L."/>
            <person name="Seifert K.A."/>
            <person name="Miller J.D."/>
            <person name="Mondo S.J."/>
            <person name="Labutti K."/>
            <person name="Lipzen A."/>
            <person name="Dockter R."/>
            <person name="Kennedy M."/>
            <person name="Grigoriev I.V."/>
            <person name="Spatafora J.W."/>
        </authorList>
    </citation>
    <scope>NUCLEOTIDE SEQUENCE [LARGE SCALE GENOMIC DNA]</scope>
    <source>
        <strain evidence="2 3">CBS 120377</strain>
    </source>
</reference>
<dbReference type="OrthoDB" id="3257444at2759"/>
<dbReference type="RefSeq" id="XP_018060555.1">
    <property type="nucleotide sequence ID" value="XM_018207366.1"/>
</dbReference>
<feature type="region of interest" description="Disordered" evidence="1">
    <location>
        <begin position="127"/>
        <end position="207"/>
    </location>
</feature>
<dbReference type="InParanoid" id="A0A132B1D9"/>
<evidence type="ECO:0000313" key="3">
    <source>
        <dbReference type="Proteomes" id="UP000070700"/>
    </source>
</evidence>
<dbReference type="AlphaFoldDB" id="A0A132B1D9"/>
<dbReference type="Proteomes" id="UP000070700">
    <property type="component" value="Unassembled WGS sequence"/>
</dbReference>
<proteinExistence type="predicted"/>
<feature type="compositionally biased region" description="Polar residues" evidence="1">
    <location>
        <begin position="189"/>
        <end position="207"/>
    </location>
</feature>
<name>A0A132B1D9_MOLSC</name>
<feature type="compositionally biased region" description="Basic residues" evidence="1">
    <location>
        <begin position="1"/>
        <end position="10"/>
    </location>
</feature>
<dbReference type="KEGG" id="psco:LY89DRAFT_415459"/>
<sequence>MAANLSRKRVPSAAQQQPPAPRKESSHPLRGGKLLARTLGSYPKGWAEVIVEIDKIAILVCVLVLTTLRVLIQLPLALVACVDATISYFQYGDQDTSVSEIMEPVDSIKYELEMELKQGVVSSAVGKKAQGVAAPGENTNPDGMRRPSKPFVRLKAYRSVDMSTSGKNEKSERLPKRPSPTRHAHKRNLSSPAGASTQPSAPQRATSYSPANFDLLVNSSEIPNTTELPSSDSSEEHAPALPFQTKTPSVSSRSTSAELASQNITQPTINMARSLPNVQPNASQQIVVRAATLPFYGQQGAPNFTGRNVTSFLQDFDDLCKECYIVDAADKRSRILRYVAPELKEDFKIVDGYGSALEEYDEAVFYEALKKQYKHADSASLKNTVSFLEVLVDKARVSILDLKDYVVLFDRHSSNLIKSKKISEDSRCRMFVKGLPPKHRDKLMDKQQYNPDGENTKEAYETMLGAIKGIAESEARKRRVAEEFDEDYHTLQRNIIQEVVNKSMPTSSSRRLPVPEAPTQERVRFSDRATIYEEVENGGAPLSHTTTPSRSQSKSPASSGSGGGARLSARSSGGIEDLVEKLSTLTLG</sequence>
<feature type="compositionally biased region" description="Basic residues" evidence="1">
    <location>
        <begin position="179"/>
        <end position="188"/>
    </location>
</feature>
<feature type="region of interest" description="Disordered" evidence="1">
    <location>
        <begin position="536"/>
        <end position="588"/>
    </location>
</feature>
<protein>
    <submittedName>
        <fullName evidence="2">Uncharacterized protein</fullName>
    </submittedName>
</protein>
<feature type="compositionally biased region" description="Polar residues" evidence="1">
    <location>
        <begin position="244"/>
        <end position="260"/>
    </location>
</feature>
<feature type="region of interest" description="Disordered" evidence="1">
    <location>
        <begin position="1"/>
        <end position="29"/>
    </location>
</feature>